<organism evidence="4 5">
    <name type="scientific">Trinickia terrae</name>
    <dbReference type="NCBI Taxonomy" id="2571161"/>
    <lineage>
        <taxon>Bacteria</taxon>
        <taxon>Pseudomonadati</taxon>
        <taxon>Pseudomonadota</taxon>
        <taxon>Betaproteobacteria</taxon>
        <taxon>Burkholderiales</taxon>
        <taxon>Burkholderiaceae</taxon>
        <taxon>Trinickia</taxon>
    </lineage>
</organism>
<protein>
    <submittedName>
        <fullName evidence="4">Cysteine hydrolase</fullName>
    </submittedName>
</protein>
<dbReference type="PANTHER" id="PTHR43540">
    <property type="entry name" value="PEROXYUREIDOACRYLATE/UREIDOACRYLATE AMIDOHYDROLASE-RELATED"/>
    <property type="match status" value="1"/>
</dbReference>
<keyword evidence="5" id="KW-1185">Reference proteome</keyword>
<evidence type="ECO:0000313" key="4">
    <source>
        <dbReference type="EMBL" id="TKC89772.1"/>
    </source>
</evidence>
<dbReference type="CDD" id="cd01014">
    <property type="entry name" value="nicotinamidase_related"/>
    <property type="match status" value="1"/>
</dbReference>
<dbReference type="Proteomes" id="UP000305539">
    <property type="component" value="Unassembled WGS sequence"/>
</dbReference>
<dbReference type="PANTHER" id="PTHR43540:SF6">
    <property type="entry name" value="ISOCHORISMATASE-LIKE DOMAIN-CONTAINING PROTEIN"/>
    <property type="match status" value="1"/>
</dbReference>
<evidence type="ECO:0000313" key="5">
    <source>
        <dbReference type="Proteomes" id="UP000305539"/>
    </source>
</evidence>
<dbReference type="Pfam" id="PF00857">
    <property type="entry name" value="Isochorismatase"/>
    <property type="match status" value="1"/>
</dbReference>
<dbReference type="SUPFAM" id="SSF52499">
    <property type="entry name" value="Isochorismatase-like hydrolases"/>
    <property type="match status" value="1"/>
</dbReference>
<proteinExistence type="predicted"/>
<dbReference type="GO" id="GO:0016787">
    <property type="term" value="F:hydrolase activity"/>
    <property type="evidence" value="ECO:0007669"/>
    <property type="project" value="UniProtKB-KW"/>
</dbReference>
<dbReference type="OrthoDB" id="5360912at2"/>
<dbReference type="RefSeq" id="WP_136894859.1">
    <property type="nucleotide sequence ID" value="NZ_SWJE01000005.1"/>
</dbReference>
<dbReference type="InterPro" id="IPR036380">
    <property type="entry name" value="Isochorismatase-like_sf"/>
</dbReference>
<dbReference type="AlphaFoldDB" id="A0A4U1I8J9"/>
<evidence type="ECO:0000256" key="1">
    <source>
        <dbReference type="ARBA" id="ARBA00022801"/>
    </source>
</evidence>
<reference evidence="4 5" key="1">
    <citation type="submission" date="2019-04" db="EMBL/GenBank/DDBJ databases">
        <title>Trinickia sp. 7GSK02, isolated from subtropical forest soil.</title>
        <authorList>
            <person name="Gao Z.-H."/>
            <person name="Qiu L.-H."/>
        </authorList>
    </citation>
    <scope>NUCLEOTIDE SEQUENCE [LARGE SCALE GENOMIC DNA]</scope>
    <source>
        <strain evidence="4 5">7GSK02</strain>
    </source>
</reference>
<dbReference type="Gene3D" id="3.40.50.850">
    <property type="entry name" value="Isochorismatase-like"/>
    <property type="match status" value="1"/>
</dbReference>
<dbReference type="InterPro" id="IPR050272">
    <property type="entry name" value="Isochorismatase-like_hydrls"/>
</dbReference>
<gene>
    <name evidence="4" type="ORF">FAZ69_12750</name>
</gene>
<name>A0A4U1I8J9_9BURK</name>
<keyword evidence="1 4" id="KW-0378">Hydrolase</keyword>
<feature type="region of interest" description="Disordered" evidence="2">
    <location>
        <begin position="189"/>
        <end position="220"/>
    </location>
</feature>
<feature type="domain" description="Isochorismatase-like" evidence="3">
    <location>
        <begin position="9"/>
        <end position="180"/>
    </location>
</feature>
<dbReference type="EMBL" id="SWJE01000005">
    <property type="protein sequence ID" value="TKC89772.1"/>
    <property type="molecule type" value="Genomic_DNA"/>
</dbReference>
<comment type="caution">
    <text evidence="4">The sequence shown here is derived from an EMBL/GenBank/DDBJ whole genome shotgun (WGS) entry which is preliminary data.</text>
</comment>
<feature type="compositionally biased region" description="Low complexity" evidence="2">
    <location>
        <begin position="211"/>
        <end position="220"/>
    </location>
</feature>
<sequence>MSHATPRRALIVIDVQNEYVTGGLPIEYPGVQVSLANIGRAMDAARASSVPVVVVQNFAPADAPIFARGTEGAELHPVVASRPHDHYVEKSLPSAFAGTDLADWLAANQIDTLTVAGYMTHNCDASTIFHALHAGYAVEFLADATGSVPYENAAGCASAEEIHRVFSVVMQSRFAAVLTTGEWGAALGSGARPDKGSIYASNRKARERRAQQSAAASTPA</sequence>
<evidence type="ECO:0000256" key="2">
    <source>
        <dbReference type="SAM" id="MobiDB-lite"/>
    </source>
</evidence>
<dbReference type="InterPro" id="IPR000868">
    <property type="entry name" value="Isochorismatase-like_dom"/>
</dbReference>
<accession>A0A4U1I8J9</accession>
<evidence type="ECO:0000259" key="3">
    <source>
        <dbReference type="Pfam" id="PF00857"/>
    </source>
</evidence>